<dbReference type="Pfam" id="PF00069">
    <property type="entry name" value="Pkinase"/>
    <property type="match status" value="2"/>
</dbReference>
<evidence type="ECO:0000256" key="3">
    <source>
        <dbReference type="ARBA" id="ARBA00022679"/>
    </source>
</evidence>
<evidence type="ECO:0000256" key="1">
    <source>
        <dbReference type="ARBA" id="ARBA00012513"/>
    </source>
</evidence>
<gene>
    <name evidence="10" type="ORF">TCAL_09463</name>
</gene>
<keyword evidence="6 7" id="KW-0067">ATP-binding</keyword>
<feature type="compositionally biased region" description="Polar residues" evidence="8">
    <location>
        <begin position="341"/>
        <end position="353"/>
    </location>
</feature>
<feature type="compositionally biased region" description="Polar residues" evidence="8">
    <location>
        <begin position="372"/>
        <end position="382"/>
    </location>
</feature>
<protein>
    <recommendedName>
        <fullName evidence="1">non-specific serine/threonine protein kinase</fullName>
        <ecNumber evidence="1">2.7.11.1</ecNumber>
    </recommendedName>
</protein>
<dbReference type="AlphaFoldDB" id="A0A553PM53"/>
<dbReference type="PANTHER" id="PTHR44167:SF23">
    <property type="entry name" value="CDC7 KINASE, ISOFORM A-RELATED"/>
    <property type="match status" value="1"/>
</dbReference>
<dbReference type="SMART" id="SM00220">
    <property type="entry name" value="S_TKc"/>
    <property type="match status" value="1"/>
</dbReference>
<dbReference type="InterPro" id="IPR000719">
    <property type="entry name" value="Prot_kinase_dom"/>
</dbReference>
<keyword evidence="2" id="KW-0723">Serine/threonine-protein kinase</keyword>
<dbReference type="GO" id="GO:0005634">
    <property type="term" value="C:nucleus"/>
    <property type="evidence" value="ECO:0007669"/>
    <property type="project" value="TreeGrafter"/>
</dbReference>
<dbReference type="PROSITE" id="PS00108">
    <property type="entry name" value="PROTEIN_KINASE_ST"/>
    <property type="match status" value="1"/>
</dbReference>
<name>A0A553PM53_TIGCA</name>
<feature type="region of interest" description="Disordered" evidence="8">
    <location>
        <begin position="407"/>
        <end position="455"/>
    </location>
</feature>
<evidence type="ECO:0000256" key="6">
    <source>
        <dbReference type="ARBA" id="ARBA00022840"/>
    </source>
</evidence>
<keyword evidence="3" id="KW-0808">Transferase</keyword>
<evidence type="ECO:0000256" key="8">
    <source>
        <dbReference type="SAM" id="MobiDB-lite"/>
    </source>
</evidence>
<feature type="compositionally biased region" description="Polar residues" evidence="8">
    <location>
        <begin position="414"/>
        <end position="429"/>
    </location>
</feature>
<evidence type="ECO:0000256" key="5">
    <source>
        <dbReference type="ARBA" id="ARBA00022777"/>
    </source>
</evidence>
<evidence type="ECO:0000256" key="7">
    <source>
        <dbReference type="PROSITE-ProRule" id="PRU10141"/>
    </source>
</evidence>
<dbReference type="PANTHER" id="PTHR44167">
    <property type="entry name" value="OVARIAN-SPECIFIC SERINE/THREONINE-PROTEIN KINASE LOK-RELATED"/>
    <property type="match status" value="1"/>
</dbReference>
<proteinExistence type="predicted"/>
<evidence type="ECO:0000256" key="2">
    <source>
        <dbReference type="ARBA" id="ARBA00022527"/>
    </source>
</evidence>
<dbReference type="InterPro" id="IPR011009">
    <property type="entry name" value="Kinase-like_dom_sf"/>
</dbReference>
<evidence type="ECO:0000259" key="9">
    <source>
        <dbReference type="PROSITE" id="PS50011"/>
    </source>
</evidence>
<sequence length="636" mass="70060">MAEPAGGGAPWLSPRAASLRRRRRTRSGGERALSPANSVPVIPQAPPARPASKRARVTLKKPAGVGSQVTGARKTSLESDSSGDELDEDDLAEMQAMRDSLSNAMAKDPGMSAALDCEVIRPIGRGTFSLVFLARHKSTGEKLALKKLVPTSSAERILGELNCLARCRGQNCVIPTRFSYRCMNQVVLAMPYIKQTRFHDLCSTITYTELRRYMAHLLRALSYVHSLQIIHRDIKPPNFLYNRRTQQYALVDFGLAQKFTHDPGPNARHSNQRASLPANTDEMISHLYSAGYYAPQDLENPSKARRPANINPYLPQSGHLLPIPDHGSGVNAFQRLNGYQNFLRNNPQPSASSRIKRRGGDEVRRSPRKHPGSQTASSGYSTLTISGSTIFGRPATNSSLKRASSFTMLDPTSGVPSESQTPLMQASLTSRHSQSRGSRSSTARHYTPPISTADQSQCGCYGRPEMCSKCMSRRSQRVNRAGTPGFRPPEVLLKYPHQTPAVDMWAVGVMLLSLMSRTYPFFRAPDDMTNLAEIMSIFGSHKVSQAASHYGKIFLTDQLIHPVQLDELCVALARRRSDSPDPEPARANLVSKNSLQLLKGLMDVIAEDRLSAEEALQLPFFEDAENDHPDTSKPSS</sequence>
<dbReference type="PROSITE" id="PS50011">
    <property type="entry name" value="PROTEIN_KINASE_DOM"/>
    <property type="match status" value="1"/>
</dbReference>
<dbReference type="PROSITE" id="PS00107">
    <property type="entry name" value="PROTEIN_KINASE_ATP"/>
    <property type="match status" value="1"/>
</dbReference>
<dbReference type="OMA" id="CMRFRLA"/>
<feature type="domain" description="Protein kinase" evidence="9">
    <location>
        <begin position="117"/>
        <end position="621"/>
    </location>
</feature>
<dbReference type="GO" id="GO:0005524">
    <property type="term" value="F:ATP binding"/>
    <property type="evidence" value="ECO:0007669"/>
    <property type="project" value="UniProtKB-UniRule"/>
</dbReference>
<dbReference type="Gene3D" id="1.10.510.10">
    <property type="entry name" value="Transferase(Phosphotransferase) domain 1"/>
    <property type="match status" value="2"/>
</dbReference>
<feature type="compositionally biased region" description="Low complexity" evidence="8">
    <location>
        <begin position="430"/>
        <end position="444"/>
    </location>
</feature>
<keyword evidence="5" id="KW-0418">Kinase</keyword>
<evidence type="ECO:0000256" key="4">
    <source>
        <dbReference type="ARBA" id="ARBA00022741"/>
    </source>
</evidence>
<reference evidence="10 11" key="1">
    <citation type="journal article" date="2018" name="Nat. Ecol. Evol.">
        <title>Genomic signatures of mitonuclear coevolution across populations of Tigriopus californicus.</title>
        <authorList>
            <person name="Barreto F.S."/>
            <person name="Watson E.T."/>
            <person name="Lima T.G."/>
            <person name="Willett C.S."/>
            <person name="Edmands S."/>
            <person name="Li W."/>
            <person name="Burton R.S."/>
        </authorList>
    </citation>
    <scope>NUCLEOTIDE SEQUENCE [LARGE SCALE GENOMIC DNA]</scope>
    <source>
        <strain evidence="10 11">San Diego</strain>
    </source>
</reference>
<dbReference type="EC" id="2.7.11.1" evidence="1"/>
<feature type="region of interest" description="Disordered" evidence="8">
    <location>
        <begin position="1"/>
        <end position="86"/>
    </location>
</feature>
<evidence type="ECO:0000313" key="11">
    <source>
        <dbReference type="Proteomes" id="UP000318571"/>
    </source>
</evidence>
<comment type="caution">
    <text evidence="10">The sequence shown here is derived from an EMBL/GenBank/DDBJ whole genome shotgun (WGS) entry which is preliminary data.</text>
</comment>
<dbReference type="EMBL" id="VCGU01000003">
    <property type="protein sequence ID" value="TRY78761.1"/>
    <property type="molecule type" value="Genomic_DNA"/>
</dbReference>
<keyword evidence="4 7" id="KW-0547">Nucleotide-binding</keyword>
<evidence type="ECO:0000313" key="10">
    <source>
        <dbReference type="EMBL" id="TRY78761.1"/>
    </source>
</evidence>
<dbReference type="OrthoDB" id="10020333at2759"/>
<dbReference type="Gene3D" id="3.30.200.20">
    <property type="entry name" value="Phosphorylase Kinase, domain 1"/>
    <property type="match status" value="1"/>
</dbReference>
<dbReference type="SUPFAM" id="SSF56112">
    <property type="entry name" value="Protein kinase-like (PK-like)"/>
    <property type="match status" value="1"/>
</dbReference>
<dbReference type="InterPro" id="IPR008271">
    <property type="entry name" value="Ser/Thr_kinase_AS"/>
</dbReference>
<dbReference type="InterPro" id="IPR017441">
    <property type="entry name" value="Protein_kinase_ATP_BS"/>
</dbReference>
<organism evidence="10 11">
    <name type="scientific">Tigriopus californicus</name>
    <name type="common">Marine copepod</name>
    <dbReference type="NCBI Taxonomy" id="6832"/>
    <lineage>
        <taxon>Eukaryota</taxon>
        <taxon>Metazoa</taxon>
        <taxon>Ecdysozoa</taxon>
        <taxon>Arthropoda</taxon>
        <taxon>Crustacea</taxon>
        <taxon>Multicrustacea</taxon>
        <taxon>Hexanauplia</taxon>
        <taxon>Copepoda</taxon>
        <taxon>Harpacticoida</taxon>
        <taxon>Harpacticidae</taxon>
        <taxon>Tigriopus</taxon>
    </lineage>
</organism>
<feature type="region of interest" description="Disordered" evidence="8">
    <location>
        <begin position="341"/>
        <end position="382"/>
    </location>
</feature>
<keyword evidence="11" id="KW-1185">Reference proteome</keyword>
<dbReference type="GO" id="GO:0044773">
    <property type="term" value="P:mitotic DNA damage checkpoint signaling"/>
    <property type="evidence" value="ECO:0007669"/>
    <property type="project" value="TreeGrafter"/>
</dbReference>
<dbReference type="Proteomes" id="UP000318571">
    <property type="component" value="Chromosome 11"/>
</dbReference>
<accession>A0A553PM53</accession>
<dbReference type="GO" id="GO:0004674">
    <property type="term" value="F:protein serine/threonine kinase activity"/>
    <property type="evidence" value="ECO:0007669"/>
    <property type="project" value="UniProtKB-KW"/>
</dbReference>
<feature type="binding site" evidence="7">
    <location>
        <position position="146"/>
    </location>
    <ligand>
        <name>ATP</name>
        <dbReference type="ChEBI" id="CHEBI:30616"/>
    </ligand>
</feature>
<dbReference type="STRING" id="6832.A0A553PM53"/>